<sequence>KFLETKDFDKFQNDVTRLELRDTQMDIVYDPALTLAKIKSEIEHKVKEQDVKLVVVDYINQVKRSSLPSRQGQYDWTEQIEVSKVLKQYAQDYEVLIFSPYQTDATGEARFAKGILDAADAAFALEAWTPSDRCITFDCKKMRNGPMESFTSEMEWDTLKIGPATAMDPKEKASIRDQMSSEEVNEL</sequence>
<dbReference type="SUPFAM" id="SSF52540">
    <property type="entry name" value="P-loop containing nucleoside triphosphate hydrolases"/>
    <property type="match status" value="1"/>
</dbReference>
<dbReference type="InterPro" id="IPR007694">
    <property type="entry name" value="DNA_helicase_DnaB-like_C"/>
</dbReference>
<dbReference type="Pfam" id="PF03796">
    <property type="entry name" value="DnaB_C"/>
    <property type="match status" value="1"/>
</dbReference>
<gene>
    <name evidence="3" type="ORF">METZ01_LOCUS272757</name>
</gene>
<organism evidence="3">
    <name type="scientific">marine metagenome</name>
    <dbReference type="NCBI Taxonomy" id="408172"/>
    <lineage>
        <taxon>unclassified sequences</taxon>
        <taxon>metagenomes</taxon>
        <taxon>ecological metagenomes</taxon>
    </lineage>
</organism>
<dbReference type="GO" id="GO:0005524">
    <property type="term" value="F:ATP binding"/>
    <property type="evidence" value="ECO:0007669"/>
    <property type="project" value="InterPro"/>
</dbReference>
<dbReference type="EMBL" id="UINC01078637">
    <property type="protein sequence ID" value="SVC19903.1"/>
    <property type="molecule type" value="Genomic_DNA"/>
</dbReference>
<dbReference type="InterPro" id="IPR027417">
    <property type="entry name" value="P-loop_NTPase"/>
</dbReference>
<evidence type="ECO:0000313" key="3">
    <source>
        <dbReference type="EMBL" id="SVC19903.1"/>
    </source>
</evidence>
<evidence type="ECO:0000259" key="2">
    <source>
        <dbReference type="Pfam" id="PF03796"/>
    </source>
</evidence>
<reference evidence="3" key="1">
    <citation type="submission" date="2018-05" db="EMBL/GenBank/DDBJ databases">
        <authorList>
            <person name="Lanie J.A."/>
            <person name="Ng W.-L."/>
            <person name="Kazmierczak K.M."/>
            <person name="Andrzejewski T.M."/>
            <person name="Davidsen T.M."/>
            <person name="Wayne K.J."/>
            <person name="Tettelin H."/>
            <person name="Glass J.I."/>
            <person name="Rusch D."/>
            <person name="Podicherti R."/>
            <person name="Tsui H.-C.T."/>
            <person name="Winkler M.E."/>
        </authorList>
    </citation>
    <scope>NUCLEOTIDE SEQUENCE</scope>
</reference>
<dbReference type="Gene3D" id="3.40.50.300">
    <property type="entry name" value="P-loop containing nucleotide triphosphate hydrolases"/>
    <property type="match status" value="1"/>
</dbReference>
<name>A0A382K8P2_9ZZZZ</name>
<feature type="compositionally biased region" description="Polar residues" evidence="1">
    <location>
        <begin position="177"/>
        <end position="187"/>
    </location>
</feature>
<dbReference type="GO" id="GO:0003678">
    <property type="term" value="F:DNA helicase activity"/>
    <property type="evidence" value="ECO:0007669"/>
    <property type="project" value="InterPro"/>
</dbReference>
<accession>A0A382K8P2</accession>
<dbReference type="AlphaFoldDB" id="A0A382K8P2"/>
<feature type="region of interest" description="Disordered" evidence="1">
    <location>
        <begin position="165"/>
        <end position="187"/>
    </location>
</feature>
<proteinExistence type="predicted"/>
<evidence type="ECO:0000256" key="1">
    <source>
        <dbReference type="SAM" id="MobiDB-lite"/>
    </source>
</evidence>
<feature type="non-terminal residue" evidence="3">
    <location>
        <position position="1"/>
    </location>
</feature>
<protein>
    <recommendedName>
        <fullName evidence="2">SF4 helicase domain-containing protein</fullName>
    </recommendedName>
</protein>
<feature type="domain" description="SF4 helicase" evidence="2">
    <location>
        <begin position="3"/>
        <end position="110"/>
    </location>
</feature>
<dbReference type="GO" id="GO:0006260">
    <property type="term" value="P:DNA replication"/>
    <property type="evidence" value="ECO:0007669"/>
    <property type="project" value="InterPro"/>
</dbReference>